<name>A0A8X6UMG3_NEPPI</name>
<reference evidence="1" key="1">
    <citation type="submission" date="2020-08" db="EMBL/GenBank/DDBJ databases">
        <title>Multicomponent nature underlies the extraordinary mechanical properties of spider dragline silk.</title>
        <authorList>
            <person name="Kono N."/>
            <person name="Nakamura H."/>
            <person name="Mori M."/>
            <person name="Yoshida Y."/>
            <person name="Ohtoshi R."/>
            <person name="Malay A.D."/>
            <person name="Moran D.A.P."/>
            <person name="Tomita M."/>
            <person name="Numata K."/>
            <person name="Arakawa K."/>
        </authorList>
    </citation>
    <scope>NUCLEOTIDE SEQUENCE</scope>
</reference>
<keyword evidence="2" id="KW-1185">Reference proteome</keyword>
<evidence type="ECO:0000313" key="1">
    <source>
        <dbReference type="EMBL" id="GFU24935.1"/>
    </source>
</evidence>
<organism evidence="1 2">
    <name type="scientific">Nephila pilipes</name>
    <name type="common">Giant wood spider</name>
    <name type="synonym">Nephila maculata</name>
    <dbReference type="NCBI Taxonomy" id="299642"/>
    <lineage>
        <taxon>Eukaryota</taxon>
        <taxon>Metazoa</taxon>
        <taxon>Ecdysozoa</taxon>
        <taxon>Arthropoda</taxon>
        <taxon>Chelicerata</taxon>
        <taxon>Arachnida</taxon>
        <taxon>Araneae</taxon>
        <taxon>Araneomorphae</taxon>
        <taxon>Entelegynae</taxon>
        <taxon>Araneoidea</taxon>
        <taxon>Nephilidae</taxon>
        <taxon>Nephila</taxon>
    </lineage>
</organism>
<protein>
    <submittedName>
        <fullName evidence="1">Uncharacterized protein</fullName>
    </submittedName>
</protein>
<accession>A0A8X6UMG3</accession>
<comment type="caution">
    <text evidence="1">The sequence shown here is derived from an EMBL/GenBank/DDBJ whole genome shotgun (WGS) entry which is preliminary data.</text>
</comment>
<gene>
    <name evidence="1" type="ORF">NPIL_622271</name>
</gene>
<dbReference type="AlphaFoldDB" id="A0A8X6UMG3"/>
<dbReference type="EMBL" id="BMAW01032288">
    <property type="protein sequence ID" value="GFU24935.1"/>
    <property type="molecule type" value="Genomic_DNA"/>
</dbReference>
<evidence type="ECO:0000313" key="2">
    <source>
        <dbReference type="Proteomes" id="UP000887013"/>
    </source>
</evidence>
<proteinExistence type="predicted"/>
<dbReference type="Proteomes" id="UP000887013">
    <property type="component" value="Unassembled WGS sequence"/>
</dbReference>
<sequence>MTMTVPIRLEMKFYSEFPAKTTVRAARIAAFQKRNLIDDREGDAQEVHCRREEHPVWMMMMSAPMVASSFVGD</sequence>